<reference evidence="4 5" key="1">
    <citation type="submission" date="2019-02" db="EMBL/GenBank/DDBJ databases">
        <title>Deep-cultivation of Planctomycetes and their phenomic and genomic characterization uncovers novel biology.</title>
        <authorList>
            <person name="Wiegand S."/>
            <person name="Jogler M."/>
            <person name="Boedeker C."/>
            <person name="Pinto D."/>
            <person name="Vollmers J."/>
            <person name="Rivas-Marin E."/>
            <person name="Kohn T."/>
            <person name="Peeters S.H."/>
            <person name="Heuer A."/>
            <person name="Rast P."/>
            <person name="Oberbeckmann S."/>
            <person name="Bunk B."/>
            <person name="Jeske O."/>
            <person name="Meyerdierks A."/>
            <person name="Storesund J.E."/>
            <person name="Kallscheuer N."/>
            <person name="Luecker S."/>
            <person name="Lage O.M."/>
            <person name="Pohl T."/>
            <person name="Merkel B.J."/>
            <person name="Hornburger P."/>
            <person name="Mueller R.-W."/>
            <person name="Bruemmer F."/>
            <person name="Labrenz M."/>
            <person name="Spormann A.M."/>
            <person name="Op den Camp H."/>
            <person name="Overmann J."/>
            <person name="Amann R."/>
            <person name="Jetten M.S.M."/>
            <person name="Mascher T."/>
            <person name="Medema M.H."/>
            <person name="Devos D.P."/>
            <person name="Kaster A.-K."/>
            <person name="Ovreas L."/>
            <person name="Rohde M."/>
            <person name="Galperin M.Y."/>
            <person name="Jogler C."/>
        </authorList>
    </citation>
    <scope>NUCLEOTIDE SEQUENCE [LARGE SCALE GENOMIC DNA]</scope>
    <source>
        <strain evidence="4 5">FF011L</strain>
    </source>
</reference>
<dbReference type="Gene3D" id="3.60.120.10">
    <property type="entry name" value="Anthranilate synthase"/>
    <property type="match status" value="1"/>
</dbReference>
<feature type="domain" description="Anthranilate synthase component I N-terminal" evidence="3">
    <location>
        <begin position="14"/>
        <end position="141"/>
    </location>
</feature>
<dbReference type="EMBL" id="CP036262">
    <property type="protein sequence ID" value="QDS93428.1"/>
    <property type="molecule type" value="Genomic_DNA"/>
</dbReference>
<dbReference type="Pfam" id="PF04715">
    <property type="entry name" value="Anth_synt_I_N"/>
    <property type="match status" value="1"/>
</dbReference>
<gene>
    <name evidence="4" type="primary">pabB_1</name>
    <name evidence="4" type="ORF">FF011L_21980</name>
</gene>
<sequence>MKPAALTFRFPTNFRPLDVFQRLARRPGCLWLDSACTGPDGTGQYSYLTSDPIDQFSLRPSDESGWKKMLEWLALQRARYLSSPTIAGAPAFQGGVAGLLGYDAAQWLESIGELPTNDLPTSPIWLGVYDWVIAFDHQQKHADLIVQPWSDSPQLRHDQIQGWLEAPATEAPAQSQDFTRRPVSGQFPTARSPELTSNFSPAGFRSAVAQIVKRIRKGDSFQVNLAQRLLYPQQEPAADIYQRLRSTNPAPMAGYLDAGDFQVLSSSPEGFLQVIADKVVTRPIKGTVPRTGNTAQDEALADQLRQSKKDHAENVMIVDLMRNDLSRACVDESVRVEALCQVESYAFVQHLVSIVRGDLRPDRTIEDLLSDCFPGGSITGAPKIEAMRTISQLEPHCRGPYCGSLGYLSTGGNADWNILIRTLTIAHGWIQIPVGGGITAQSDPVEEEAETWHKAEGMLRAIL</sequence>
<keyword evidence="4" id="KW-0808">Transferase</keyword>
<keyword evidence="5" id="KW-1185">Reference proteome</keyword>
<evidence type="ECO:0000313" key="5">
    <source>
        <dbReference type="Proteomes" id="UP000320672"/>
    </source>
</evidence>
<dbReference type="GO" id="GO:0046820">
    <property type="term" value="F:4-amino-4-deoxychorismate synthase activity"/>
    <property type="evidence" value="ECO:0007669"/>
    <property type="project" value="UniProtKB-EC"/>
</dbReference>
<dbReference type="Pfam" id="PF00425">
    <property type="entry name" value="Chorismate_bind"/>
    <property type="match status" value="1"/>
</dbReference>
<feature type="compositionally biased region" description="Polar residues" evidence="1">
    <location>
        <begin position="186"/>
        <end position="195"/>
    </location>
</feature>
<name>A0A517MEW8_9BACT</name>
<dbReference type="GO" id="GO:0000162">
    <property type="term" value="P:L-tryptophan biosynthetic process"/>
    <property type="evidence" value="ECO:0007669"/>
    <property type="project" value="TreeGrafter"/>
</dbReference>
<dbReference type="OrthoDB" id="9803598at2"/>
<dbReference type="KEGG" id="rml:FF011L_21980"/>
<feature type="region of interest" description="Disordered" evidence="1">
    <location>
        <begin position="171"/>
        <end position="195"/>
    </location>
</feature>
<dbReference type="PRINTS" id="PR00095">
    <property type="entry name" value="ANTSNTHASEI"/>
</dbReference>
<dbReference type="PANTHER" id="PTHR11236:SF50">
    <property type="entry name" value="AMINODEOXYCHORISMATE SYNTHASE COMPONENT 1"/>
    <property type="match status" value="1"/>
</dbReference>
<dbReference type="SUPFAM" id="SSF56322">
    <property type="entry name" value="ADC synthase"/>
    <property type="match status" value="1"/>
</dbReference>
<dbReference type="PANTHER" id="PTHR11236">
    <property type="entry name" value="AMINOBENZOATE/ANTHRANILATE SYNTHASE"/>
    <property type="match status" value="1"/>
</dbReference>
<dbReference type="InterPro" id="IPR005801">
    <property type="entry name" value="ADC_synthase"/>
</dbReference>
<feature type="domain" description="Chorismate-utilising enzyme C-terminal" evidence="2">
    <location>
        <begin position="202"/>
        <end position="454"/>
    </location>
</feature>
<dbReference type="EC" id="2.6.1.85" evidence="4"/>
<evidence type="ECO:0000259" key="2">
    <source>
        <dbReference type="Pfam" id="PF00425"/>
    </source>
</evidence>
<dbReference type="AlphaFoldDB" id="A0A517MEW8"/>
<accession>A0A517MEW8</accession>
<dbReference type="RefSeq" id="WP_145351596.1">
    <property type="nucleotide sequence ID" value="NZ_CP036262.1"/>
</dbReference>
<dbReference type="Proteomes" id="UP000320672">
    <property type="component" value="Chromosome"/>
</dbReference>
<evidence type="ECO:0000259" key="3">
    <source>
        <dbReference type="Pfam" id="PF04715"/>
    </source>
</evidence>
<evidence type="ECO:0000313" key="4">
    <source>
        <dbReference type="EMBL" id="QDS93428.1"/>
    </source>
</evidence>
<keyword evidence="4" id="KW-0032">Aminotransferase</keyword>
<dbReference type="InterPro" id="IPR006805">
    <property type="entry name" value="Anth_synth_I_N"/>
</dbReference>
<dbReference type="InterPro" id="IPR015890">
    <property type="entry name" value="Chorismate_C"/>
</dbReference>
<evidence type="ECO:0000256" key="1">
    <source>
        <dbReference type="SAM" id="MobiDB-lite"/>
    </source>
</evidence>
<organism evidence="4 5">
    <name type="scientific">Roseimaritima multifibrata</name>
    <dbReference type="NCBI Taxonomy" id="1930274"/>
    <lineage>
        <taxon>Bacteria</taxon>
        <taxon>Pseudomonadati</taxon>
        <taxon>Planctomycetota</taxon>
        <taxon>Planctomycetia</taxon>
        <taxon>Pirellulales</taxon>
        <taxon>Pirellulaceae</taxon>
        <taxon>Roseimaritima</taxon>
    </lineage>
</organism>
<proteinExistence type="predicted"/>
<dbReference type="InterPro" id="IPR019999">
    <property type="entry name" value="Anth_synth_I-like"/>
</dbReference>
<protein>
    <submittedName>
        <fullName evidence="4">Aminodeoxychorismate synthase component 1</fullName>
        <ecNumber evidence="4">2.6.1.85</ecNumber>
    </submittedName>
</protein>